<reference evidence="1" key="1">
    <citation type="submission" date="2021-01" db="EMBL/GenBank/DDBJ databases">
        <authorList>
            <consortium name="Genoscope - CEA"/>
            <person name="William W."/>
        </authorList>
    </citation>
    <scope>NUCLEOTIDE SEQUENCE</scope>
</reference>
<dbReference type="InterPro" id="IPR015987">
    <property type="entry name" value="UCP022704"/>
</dbReference>
<dbReference type="PANTHER" id="PTHR35332:SF2">
    <property type="entry name" value="REGULATION OF ENOLASE PROTEIN 1"/>
    <property type="match status" value="1"/>
</dbReference>
<dbReference type="Proteomes" id="UP000683925">
    <property type="component" value="Unassembled WGS sequence"/>
</dbReference>
<gene>
    <name evidence="1" type="ORF">POCTA_138.1.T0040506</name>
</gene>
<dbReference type="EMBL" id="CAJJDP010000003">
    <property type="protein sequence ID" value="CAD8133539.1"/>
    <property type="molecule type" value="Genomic_DNA"/>
</dbReference>
<organism evidence="1 2">
    <name type="scientific">Paramecium octaurelia</name>
    <dbReference type="NCBI Taxonomy" id="43137"/>
    <lineage>
        <taxon>Eukaryota</taxon>
        <taxon>Sar</taxon>
        <taxon>Alveolata</taxon>
        <taxon>Ciliophora</taxon>
        <taxon>Intramacronucleata</taxon>
        <taxon>Oligohymenophorea</taxon>
        <taxon>Peniculida</taxon>
        <taxon>Parameciidae</taxon>
        <taxon>Paramecium</taxon>
    </lineage>
</organism>
<dbReference type="OrthoDB" id="42525at2759"/>
<comment type="caution">
    <text evidence="1">The sequence shown here is derived from an EMBL/GenBank/DDBJ whole genome shotgun (WGS) entry which is preliminary data.</text>
</comment>
<name>A0A8S1S3M5_PAROT</name>
<protein>
    <recommendedName>
        <fullName evidence="3">DUF1349 domain-containing protein</fullName>
    </recommendedName>
</protein>
<sequence length="190" mass="22611">MDQSNLVWQWLNEPKEWKNENERITIMTEPKTDYWSKTHYGFIRYDAPTYVTKVKGDFVFTCKVKSESKVLYDQAGIILFEDKENWIKASCEHHDENYSTLGSVVTNLGYSDWGYQRVSSQIKELYYRLKRKGQDFNIEFSYDGKEFHEIRVCHFHKETQETSVGIYACSPQESSFQAEFSELKLEFIQQ</sequence>
<proteinExistence type="predicted"/>
<dbReference type="PIRSF" id="PIRSF022704">
    <property type="entry name" value="UCP022704"/>
    <property type="match status" value="1"/>
</dbReference>
<evidence type="ECO:0000313" key="2">
    <source>
        <dbReference type="Proteomes" id="UP000683925"/>
    </source>
</evidence>
<dbReference type="OMA" id="THYGFIR"/>
<dbReference type="Pfam" id="PF07081">
    <property type="entry name" value="DUF1349"/>
    <property type="match status" value="1"/>
</dbReference>
<dbReference type="PANTHER" id="PTHR35332">
    <property type="entry name" value="REGULATION OF ENOLASE PROTEIN 1"/>
    <property type="match status" value="1"/>
</dbReference>
<accession>A0A8S1S3M5</accession>
<evidence type="ECO:0008006" key="3">
    <source>
        <dbReference type="Google" id="ProtNLM"/>
    </source>
</evidence>
<keyword evidence="2" id="KW-1185">Reference proteome</keyword>
<dbReference type="AlphaFoldDB" id="A0A8S1S3M5"/>
<evidence type="ECO:0000313" key="1">
    <source>
        <dbReference type="EMBL" id="CAD8133539.1"/>
    </source>
</evidence>
<dbReference type="InterPro" id="IPR009784">
    <property type="entry name" value="DUF1349"/>
</dbReference>